<dbReference type="InterPro" id="IPR023267">
    <property type="entry name" value="RCMT"/>
</dbReference>
<dbReference type="InterPro" id="IPR035926">
    <property type="entry name" value="NusB-like_sf"/>
</dbReference>
<dbReference type="SUPFAM" id="SSF53335">
    <property type="entry name" value="S-adenosyl-L-methionine-dependent methyltransferases"/>
    <property type="match status" value="1"/>
</dbReference>
<dbReference type="GO" id="GO:0003723">
    <property type="term" value="F:RNA binding"/>
    <property type="evidence" value="ECO:0007669"/>
    <property type="project" value="UniProtKB-UniRule"/>
</dbReference>
<feature type="binding site" evidence="5">
    <location>
        <begin position="257"/>
        <end position="263"/>
    </location>
    <ligand>
        <name>S-adenosyl-L-methionine</name>
        <dbReference type="ChEBI" id="CHEBI:59789"/>
    </ligand>
</feature>
<dbReference type="GO" id="GO:0008173">
    <property type="term" value="F:RNA methyltransferase activity"/>
    <property type="evidence" value="ECO:0007669"/>
    <property type="project" value="InterPro"/>
</dbReference>
<dbReference type="Proteomes" id="UP000007113">
    <property type="component" value="Chromosome"/>
</dbReference>
<dbReference type="KEGG" id="gma:AciX8_2019"/>
<gene>
    <name evidence="8" type="ordered locus">AciX8_2019</name>
</gene>
<evidence type="ECO:0000256" key="6">
    <source>
        <dbReference type="SAM" id="MobiDB-lite"/>
    </source>
</evidence>
<dbReference type="Pfam" id="PF01029">
    <property type="entry name" value="NusB"/>
    <property type="match status" value="1"/>
</dbReference>
<accession>G8NT06</accession>
<dbReference type="InterPro" id="IPR001678">
    <property type="entry name" value="MeTrfase_RsmB-F_NOP2_dom"/>
</dbReference>
<keyword evidence="3 5" id="KW-0949">S-adenosyl-L-methionine</keyword>
<feature type="domain" description="SAM-dependent MTase RsmB/NOP-type" evidence="7">
    <location>
        <begin position="157"/>
        <end position="456"/>
    </location>
</feature>
<dbReference type="PRINTS" id="PR02008">
    <property type="entry name" value="RCMTFAMILY"/>
</dbReference>
<dbReference type="InterPro" id="IPR006027">
    <property type="entry name" value="NusB_RsmB_TIM44"/>
</dbReference>
<dbReference type="PANTHER" id="PTHR22807:SF61">
    <property type="entry name" value="NOL1_NOP2_SUN FAMILY PROTEIN _ ANTITERMINATION NUSB DOMAIN-CONTAINING PROTEIN"/>
    <property type="match status" value="1"/>
</dbReference>
<evidence type="ECO:0000256" key="5">
    <source>
        <dbReference type="PROSITE-ProRule" id="PRU01023"/>
    </source>
</evidence>
<feature type="binding site" evidence="5">
    <location>
        <position position="280"/>
    </location>
    <ligand>
        <name>S-adenosyl-L-methionine</name>
        <dbReference type="ChEBI" id="CHEBI:59789"/>
    </ligand>
</feature>
<proteinExistence type="inferred from homology"/>
<dbReference type="AlphaFoldDB" id="G8NT06"/>
<evidence type="ECO:0000256" key="2">
    <source>
        <dbReference type="ARBA" id="ARBA00022679"/>
    </source>
</evidence>
<keyword evidence="2 5" id="KW-0808">Transferase</keyword>
<evidence type="ECO:0000256" key="4">
    <source>
        <dbReference type="ARBA" id="ARBA00022884"/>
    </source>
</evidence>
<dbReference type="PROSITE" id="PS51686">
    <property type="entry name" value="SAM_MT_RSMB_NOP"/>
    <property type="match status" value="1"/>
</dbReference>
<reference evidence="8 9" key="1">
    <citation type="submission" date="2011-11" db="EMBL/GenBank/DDBJ databases">
        <title>Complete sequence of Granulicella mallensis MP5ACTX8.</title>
        <authorList>
            <consortium name="US DOE Joint Genome Institute"/>
            <person name="Lucas S."/>
            <person name="Copeland A."/>
            <person name="Lapidus A."/>
            <person name="Cheng J.-F."/>
            <person name="Goodwin L."/>
            <person name="Pitluck S."/>
            <person name="Peters L."/>
            <person name="Lu M."/>
            <person name="Detter J.C."/>
            <person name="Han C."/>
            <person name="Tapia R."/>
            <person name="Land M."/>
            <person name="Hauser L."/>
            <person name="Kyrpides N."/>
            <person name="Ivanova N."/>
            <person name="Mikhailova N."/>
            <person name="Pagani I."/>
            <person name="Rawat S."/>
            <person name="Mannisto M."/>
            <person name="Haggblom M."/>
            <person name="Woyke T."/>
        </authorList>
    </citation>
    <scope>NUCLEOTIDE SEQUENCE [LARGE SCALE GENOMIC DNA]</scope>
    <source>
        <strain evidence="9">ATCC BAA-1857 / DSM 23137 / MP5ACTX8</strain>
    </source>
</reference>
<dbReference type="Pfam" id="PF01189">
    <property type="entry name" value="Methyltr_RsmB-F"/>
    <property type="match status" value="1"/>
</dbReference>
<evidence type="ECO:0000313" key="8">
    <source>
        <dbReference type="EMBL" id="AEU36349.1"/>
    </source>
</evidence>
<evidence type="ECO:0000256" key="1">
    <source>
        <dbReference type="ARBA" id="ARBA00022603"/>
    </source>
</evidence>
<feature type="region of interest" description="Disordered" evidence="6">
    <location>
        <begin position="1"/>
        <end position="35"/>
    </location>
</feature>
<feature type="binding site" evidence="5">
    <location>
        <position position="325"/>
    </location>
    <ligand>
        <name>S-adenosyl-L-methionine</name>
        <dbReference type="ChEBI" id="CHEBI:59789"/>
    </ligand>
</feature>
<dbReference type="PANTHER" id="PTHR22807">
    <property type="entry name" value="NOP2 YEAST -RELATED NOL1/NOP2/FMU SUN DOMAIN-CONTAINING"/>
    <property type="match status" value="1"/>
</dbReference>
<dbReference type="Gene3D" id="3.40.50.150">
    <property type="entry name" value="Vaccinia Virus protein VP39"/>
    <property type="match status" value="1"/>
</dbReference>
<evidence type="ECO:0000259" key="7">
    <source>
        <dbReference type="PROSITE" id="PS51686"/>
    </source>
</evidence>
<sequence length="456" mass="49091">MRVSILTDPRRPGPGGRPEGRPPQRPAAKSTQKPLASITPARLAAFEILERVATSSAHSDDLLYGSGLALLSQADKNLTTALVLGTLRWQIALDARIKPLLQRPELTLAQPVQTALRLGAFQLLHMDRIPAHAALSESVELARAAGHPYAVGMVNAVLRKLAAAKPPGQRLHESTAAFAERLGHPSWLAERWVTNYGRATALAICEYDQQEPRAGDLFSQEDTEEGGSQPRLDDGSRLVGELAAASVSGAQRIWDCCAAPGGKTLLLAQRHPQADLLATDVSSYRLRAMAQRLQRDVHGKKVRTIEADASTLSEDEGLFDLILCDVPCSGTGTLARNPEIRHHLRPSDLARQAERQRAILSAALLRLAPGGRLIYSTCSLEPEENEQVVKVVFEGAKEKTGISLVSAEPVVARLQEQGVLAAEANVAKLTRDGFLRTLPGAGFEGDGFFAAVFVRG</sequence>
<dbReference type="InterPro" id="IPR049560">
    <property type="entry name" value="MeTrfase_RsmB-F_NOP2_cat"/>
</dbReference>
<dbReference type="Gene3D" id="1.10.940.10">
    <property type="entry name" value="NusB-like"/>
    <property type="match status" value="1"/>
</dbReference>
<evidence type="ECO:0000256" key="3">
    <source>
        <dbReference type="ARBA" id="ARBA00022691"/>
    </source>
</evidence>
<dbReference type="GO" id="GO:0001510">
    <property type="term" value="P:RNA methylation"/>
    <property type="evidence" value="ECO:0007669"/>
    <property type="project" value="InterPro"/>
</dbReference>
<dbReference type="EMBL" id="CP003130">
    <property type="protein sequence ID" value="AEU36349.1"/>
    <property type="molecule type" value="Genomic_DNA"/>
</dbReference>
<protein>
    <submittedName>
        <fullName evidence="8">Fmu (Sun) domain protein</fullName>
    </submittedName>
</protein>
<name>G8NT06_GRAMM</name>
<feature type="active site" description="Nucleophile" evidence="5">
    <location>
        <position position="378"/>
    </location>
</feature>
<dbReference type="OrthoDB" id="9810297at2"/>
<dbReference type="STRING" id="682795.AciX8_2019"/>
<dbReference type="eggNOG" id="COG0781">
    <property type="taxonomic scope" value="Bacteria"/>
</dbReference>
<organism evidence="8 9">
    <name type="scientific">Granulicella mallensis (strain ATCC BAA-1857 / DSM 23137 / MP5ACTX8)</name>
    <dbReference type="NCBI Taxonomy" id="682795"/>
    <lineage>
        <taxon>Bacteria</taxon>
        <taxon>Pseudomonadati</taxon>
        <taxon>Acidobacteriota</taxon>
        <taxon>Terriglobia</taxon>
        <taxon>Terriglobales</taxon>
        <taxon>Acidobacteriaceae</taxon>
        <taxon>Granulicella</taxon>
    </lineage>
</organism>
<dbReference type="HOGENOM" id="CLU_005316_0_1_0"/>
<feature type="binding site" evidence="5">
    <location>
        <position position="308"/>
    </location>
    <ligand>
        <name>S-adenosyl-L-methionine</name>
        <dbReference type="ChEBI" id="CHEBI:59789"/>
    </ligand>
</feature>
<dbReference type="GO" id="GO:0006355">
    <property type="term" value="P:regulation of DNA-templated transcription"/>
    <property type="evidence" value="ECO:0007669"/>
    <property type="project" value="InterPro"/>
</dbReference>
<dbReference type="CDD" id="cd02440">
    <property type="entry name" value="AdoMet_MTases"/>
    <property type="match status" value="1"/>
</dbReference>
<dbReference type="InterPro" id="IPR029063">
    <property type="entry name" value="SAM-dependent_MTases_sf"/>
</dbReference>
<evidence type="ECO:0000313" key="9">
    <source>
        <dbReference type="Proteomes" id="UP000007113"/>
    </source>
</evidence>
<keyword evidence="9" id="KW-1185">Reference proteome</keyword>
<dbReference type="eggNOG" id="COG0144">
    <property type="taxonomic scope" value="Bacteria"/>
</dbReference>
<comment type="similarity">
    <text evidence="5">Belongs to the class I-like SAM-binding methyltransferase superfamily. RsmB/NOP family.</text>
</comment>
<dbReference type="SUPFAM" id="SSF48013">
    <property type="entry name" value="NusB-like"/>
    <property type="match status" value="1"/>
</dbReference>
<keyword evidence="1 5" id="KW-0489">Methyltransferase</keyword>
<keyword evidence="4 5" id="KW-0694">RNA-binding</keyword>